<dbReference type="Proteomes" id="UP000247565">
    <property type="component" value="Unassembled WGS sequence"/>
</dbReference>
<gene>
    <name evidence="1" type="ORF">DK869_03500</name>
</gene>
<organism evidence="1 2">
    <name type="scientific">Commensalibacter melissae</name>
    <dbReference type="NCBI Taxonomy" id="2070537"/>
    <lineage>
        <taxon>Bacteria</taxon>
        <taxon>Pseudomonadati</taxon>
        <taxon>Pseudomonadota</taxon>
        <taxon>Alphaproteobacteria</taxon>
        <taxon>Acetobacterales</taxon>
        <taxon>Acetobacteraceae</taxon>
    </lineage>
</organism>
<protein>
    <submittedName>
        <fullName evidence="1">Uncharacterized protein</fullName>
    </submittedName>
</protein>
<dbReference type="EMBL" id="QGLT01000002">
    <property type="protein sequence ID" value="PXZ00491.1"/>
    <property type="molecule type" value="Genomic_DNA"/>
</dbReference>
<dbReference type="PANTHER" id="PTHR42264">
    <property type="entry name" value="EPHRIN_REC_LIKE DOMAIN-CONTAINING PROTEIN"/>
    <property type="match status" value="1"/>
</dbReference>
<evidence type="ECO:0000313" key="2">
    <source>
        <dbReference type="Proteomes" id="UP000247565"/>
    </source>
</evidence>
<proteinExistence type="predicted"/>
<accession>A0A318N0T8</accession>
<dbReference type="AlphaFoldDB" id="A0A318N0T8"/>
<comment type="caution">
    <text evidence="1">The sequence shown here is derived from an EMBL/GenBank/DDBJ whole genome shotgun (WGS) entry which is preliminary data.</text>
</comment>
<name>A0A318N0T8_9PROT</name>
<sequence>MLGVVSSPIINFSHITYAEDYVAKSQINVANGVAGLNKNGEITANVNNDRINNNSINSNFIQLNKKNDRLRFITNSPDTNNNEIDMFYNADGDNKDDFGNPLEGNTFYFTNNKYGNNYRFNGTVKASSFNSGHFELPRHGDRLRFITNSPDTNNNMIDMFYNLDGNNKDDFGNPLEGNTFYFTNNKYGNNYRFNGTVKAGGIEINGHVLNKPIPGGIEPVDPYNDDRNNANLIFLSQPGYDWGNIKPNTLMVGGRSRNSVVGIKATCQNTGQGDQGGSCYQFTNMSGPQAYHRSGSGVTDGINMDMRTMDNSPMDSIGGNTLVKNSDGSYIVKGNEYSVISNVPAGATKFVIKGTFGCGLGESRSRCELRGINFVNNAGKISNSVKVTPGFYNPSNNTTEVNINDGYALKDILTPDKKLEIIYYASDGTAYAIDFSEDDNGSQYAAIYPSLSEKERNLTHARMAVWTNIANGMASVENGTNEDSGNTDMPGYYYGYADGFGDTVLNQANIDAIQADKTKTDEEKDLAIRQNKVTKIFMRSFSYPGLAGDLVKWKNNKHPLNDDPNIKSPGLNAYDQLDYKLSYACLTKNQLNDNEELQKRLHIGNRPNCFDKVNIPAVVRPEQINNINYIYNSNYHRYQKPALFLGMVQKNFNLYTQQSFNKSPDSITREFDNEWDFPMNQDHDGQASVRGLTMVFSGGGHPLAQGSYMLRMAGFNHMPLGLKIDGIWPYGGKSLETDAGFFLYKWTMLGASPYLQNINDVMSISGLGQIKTNQASYQLMTFMSNDGNVDNKRNNSLHLGLTKQNSTDPLQNLAWNQSPTCNENKECAVLGQIFFDPLGYIGGIGLGSGYGDKAKLGLVVDKDANVFINKNLSVTGQSNNNSINTNFLQLNHKNNILRFVTNSPDTNNNMIDMFYNRDGDNRDDFGNLLESNTFYFTNNRYGNNYRFNGTVKANSMESDQFTARGSISSRRFIGLLSTPSSSSASCTTGEFTDDANYHYVCVSTNKWKRVALSDF</sequence>
<keyword evidence="2" id="KW-1185">Reference proteome</keyword>
<evidence type="ECO:0000313" key="1">
    <source>
        <dbReference type="EMBL" id="PXZ00491.1"/>
    </source>
</evidence>
<reference evidence="1 2" key="1">
    <citation type="submission" date="2018-05" db="EMBL/GenBank/DDBJ databases">
        <title>Reference genomes for bee gut microbiota database.</title>
        <authorList>
            <person name="Ellegaard K.M."/>
        </authorList>
    </citation>
    <scope>NUCLEOTIDE SEQUENCE [LARGE SCALE GENOMIC DNA]</scope>
    <source>
        <strain evidence="1 2">ESL0284</strain>
    </source>
</reference>